<protein>
    <submittedName>
        <fullName evidence="1">Uncharacterized protein</fullName>
    </submittedName>
</protein>
<dbReference type="AlphaFoldDB" id="A0A8H6W6Y4"/>
<accession>A0A8H6W6Y4</accession>
<reference evidence="1" key="1">
    <citation type="submission" date="2020-05" db="EMBL/GenBank/DDBJ databases">
        <title>Mycena genomes resolve the evolution of fungal bioluminescence.</title>
        <authorList>
            <person name="Tsai I.J."/>
        </authorList>
    </citation>
    <scope>NUCLEOTIDE SEQUENCE</scope>
    <source>
        <strain evidence="1">171206Taipei</strain>
    </source>
</reference>
<name>A0A8H6W6Y4_9AGAR</name>
<dbReference type="GeneID" id="59345455"/>
<comment type="caution">
    <text evidence="1">The sequence shown here is derived from an EMBL/GenBank/DDBJ whole genome shotgun (WGS) entry which is preliminary data.</text>
</comment>
<organism evidence="1 2">
    <name type="scientific">Mycena indigotica</name>
    <dbReference type="NCBI Taxonomy" id="2126181"/>
    <lineage>
        <taxon>Eukaryota</taxon>
        <taxon>Fungi</taxon>
        <taxon>Dikarya</taxon>
        <taxon>Basidiomycota</taxon>
        <taxon>Agaricomycotina</taxon>
        <taxon>Agaricomycetes</taxon>
        <taxon>Agaricomycetidae</taxon>
        <taxon>Agaricales</taxon>
        <taxon>Marasmiineae</taxon>
        <taxon>Mycenaceae</taxon>
        <taxon>Mycena</taxon>
    </lineage>
</organism>
<proteinExistence type="predicted"/>
<evidence type="ECO:0000313" key="2">
    <source>
        <dbReference type="Proteomes" id="UP000636479"/>
    </source>
</evidence>
<dbReference type="Proteomes" id="UP000636479">
    <property type="component" value="Unassembled WGS sequence"/>
</dbReference>
<sequence>MYPTFGNGSSRRLTAYMNTRNQNARCLPPPHFTEMSELPPELEREIFLKFCADSPPGDCIQLLLVAWRVKQWIEPLLYRTIVLSSVRPPEGRPLFTTSTFLVALRTRPSFFREAVRNLMIHSVPDEAIHTILATCTRLENLWAPMASDILFDLITSSHVHHDPPPLNQLYTNFMPLLQALPHTHPFFSRLTHLEVIGCPTRRQEALWVARLGQLPCLTHLAFNEYALVPALSSLFQSCGLLQVLVSLVGSPADVEERDESQDSRFVVLFSRWYEDWQLGVERGQDYWSKAESIVAMRLKDKAEEIQIPE</sequence>
<gene>
    <name evidence="1" type="ORF">MIND_00618900</name>
</gene>
<dbReference type="OrthoDB" id="2889066at2759"/>
<dbReference type="SUPFAM" id="SSF52047">
    <property type="entry name" value="RNI-like"/>
    <property type="match status" value="1"/>
</dbReference>
<dbReference type="EMBL" id="JACAZF010000005">
    <property type="protein sequence ID" value="KAF7303888.1"/>
    <property type="molecule type" value="Genomic_DNA"/>
</dbReference>
<keyword evidence="2" id="KW-1185">Reference proteome</keyword>
<dbReference type="RefSeq" id="XP_037220860.1">
    <property type="nucleotide sequence ID" value="XM_037362939.1"/>
</dbReference>
<evidence type="ECO:0000313" key="1">
    <source>
        <dbReference type="EMBL" id="KAF7303888.1"/>
    </source>
</evidence>